<feature type="region of interest" description="Disordered" evidence="2">
    <location>
        <begin position="198"/>
        <end position="224"/>
    </location>
</feature>
<dbReference type="GO" id="GO:0008233">
    <property type="term" value="F:peptidase activity"/>
    <property type="evidence" value="ECO:0007669"/>
    <property type="project" value="UniProtKB-KW"/>
</dbReference>
<protein>
    <submittedName>
        <fullName evidence="4">Retrovirus-related Pol polyprotein from transposon TNT 1-94</fullName>
    </submittedName>
</protein>
<sequence>MMKALLSKNKFKFVDGSIQEPQKSDQLHDAWVRCNTMILSWITKFVSEQIAQSVIYINNAQRLWEDLKEIFSKGDYFRFSDLLQEIHSINQADRTISSYFTELKILWEELESLRPTPTCTCDVRCSCDLSTKVKDYKDIEYVICFLKGLNDQYNTVKSQILIMDPLPVINKVFSLVLQQERQQNTPNLADSRIFSLNTQSGGNWRSPSNGRGGSSRGRGRTGGRGSFTNAGKVCTICGKENHTIDSCYFKHGFPPNFKFKNKGNSTSINTISSNPLEHTDWILDTGATDHVSNSLYFFTKYHPIDPVHVKLPNENTSTAQFSGTIIFSEKFFLNDVLYIPNFHLNIIYVQRIAASLDYELIFNKNSCTIQDLTSKKMIGFAEVKNHLYILQRPSKDNSISACKSNSVLNAQLKATTSSFDLWHYRLGHPSHVVLQIVKSHFPYVTYNKNITCDYCYFGKQARLPFPTSTSKSLSFFDLVHMDIWGPLAIPTIHGHKYFLTIVDDYSRHTWIYFMKSKGETRNLIQNFISYVQTQFTKHIKVIRSDNGVEFAMDQLYATYGIVHQTSCVETPQQNSIVERKHRRIRNITRTLLFHSNVPKSFWC</sequence>
<proteinExistence type="predicted"/>
<organism evidence="4 5">
    <name type="scientific">Cajanus cajan</name>
    <name type="common">Pigeon pea</name>
    <name type="synonym">Cajanus indicus</name>
    <dbReference type="NCBI Taxonomy" id="3821"/>
    <lineage>
        <taxon>Eukaryota</taxon>
        <taxon>Viridiplantae</taxon>
        <taxon>Streptophyta</taxon>
        <taxon>Embryophyta</taxon>
        <taxon>Tracheophyta</taxon>
        <taxon>Spermatophyta</taxon>
        <taxon>Magnoliopsida</taxon>
        <taxon>eudicotyledons</taxon>
        <taxon>Gunneridae</taxon>
        <taxon>Pentapetalae</taxon>
        <taxon>rosids</taxon>
        <taxon>fabids</taxon>
        <taxon>Fabales</taxon>
        <taxon>Fabaceae</taxon>
        <taxon>Papilionoideae</taxon>
        <taxon>50 kb inversion clade</taxon>
        <taxon>NPAAA clade</taxon>
        <taxon>indigoferoid/millettioid clade</taxon>
        <taxon>Phaseoleae</taxon>
        <taxon>Cajanus</taxon>
    </lineage>
</organism>
<dbReference type="Pfam" id="PF13976">
    <property type="entry name" value="gag_pre-integrs"/>
    <property type="match status" value="1"/>
</dbReference>
<dbReference type="AlphaFoldDB" id="A0A151TF78"/>
<dbReference type="GO" id="GO:0006508">
    <property type="term" value="P:proteolysis"/>
    <property type="evidence" value="ECO:0007669"/>
    <property type="project" value="UniProtKB-KW"/>
</dbReference>
<dbReference type="SUPFAM" id="SSF53098">
    <property type="entry name" value="Ribonuclease H-like"/>
    <property type="match status" value="1"/>
</dbReference>
<dbReference type="OMA" id="FGHASHD"/>
<dbReference type="InterPro" id="IPR054722">
    <property type="entry name" value="PolX-like_BBD"/>
</dbReference>
<evidence type="ECO:0000259" key="3">
    <source>
        <dbReference type="PROSITE" id="PS50994"/>
    </source>
</evidence>
<dbReference type="Pfam" id="PF00665">
    <property type="entry name" value="rve"/>
    <property type="match status" value="1"/>
</dbReference>
<dbReference type="Pfam" id="PF22936">
    <property type="entry name" value="Pol_BBD"/>
    <property type="match status" value="1"/>
</dbReference>
<feature type="compositionally biased region" description="Gly residues" evidence="2">
    <location>
        <begin position="210"/>
        <end position="224"/>
    </location>
</feature>
<dbReference type="InterPro" id="IPR036397">
    <property type="entry name" value="RNaseH_sf"/>
</dbReference>
<evidence type="ECO:0000256" key="1">
    <source>
        <dbReference type="ARBA" id="ARBA00022670"/>
    </source>
</evidence>
<feature type="domain" description="Integrase catalytic" evidence="3">
    <location>
        <begin position="462"/>
        <end position="603"/>
    </location>
</feature>
<keyword evidence="1" id="KW-0645">Protease</keyword>
<feature type="compositionally biased region" description="Low complexity" evidence="2">
    <location>
        <begin position="200"/>
        <end position="209"/>
    </location>
</feature>
<keyword evidence="5" id="KW-1185">Reference proteome</keyword>
<keyword evidence="1" id="KW-0378">Hydrolase</keyword>
<dbReference type="GO" id="GO:0003676">
    <property type="term" value="F:nucleic acid binding"/>
    <property type="evidence" value="ECO:0007669"/>
    <property type="project" value="InterPro"/>
</dbReference>
<reference evidence="4 5" key="1">
    <citation type="journal article" date="2012" name="Nat. Biotechnol.">
        <title>Draft genome sequence of pigeonpea (Cajanus cajan), an orphan legume crop of resource-poor farmers.</title>
        <authorList>
            <person name="Varshney R.K."/>
            <person name="Chen W."/>
            <person name="Li Y."/>
            <person name="Bharti A.K."/>
            <person name="Saxena R.K."/>
            <person name="Schlueter J.A."/>
            <person name="Donoghue M.T."/>
            <person name="Azam S."/>
            <person name="Fan G."/>
            <person name="Whaley A.M."/>
            <person name="Farmer A.D."/>
            <person name="Sheridan J."/>
            <person name="Iwata A."/>
            <person name="Tuteja R."/>
            <person name="Penmetsa R.V."/>
            <person name="Wu W."/>
            <person name="Upadhyaya H.D."/>
            <person name="Yang S.P."/>
            <person name="Shah T."/>
            <person name="Saxena K.B."/>
            <person name="Michael T."/>
            <person name="McCombie W.R."/>
            <person name="Yang B."/>
            <person name="Zhang G."/>
            <person name="Yang H."/>
            <person name="Wang J."/>
            <person name="Spillane C."/>
            <person name="Cook D.R."/>
            <person name="May G.D."/>
            <person name="Xu X."/>
            <person name="Jackson S.A."/>
        </authorList>
    </citation>
    <scope>NUCLEOTIDE SEQUENCE [LARGE SCALE GENOMIC DNA]</scope>
    <source>
        <strain evidence="5">cv. Asha</strain>
    </source>
</reference>
<name>A0A151TF78_CAJCA</name>
<accession>A0A151TF78</accession>
<dbReference type="InterPro" id="IPR025724">
    <property type="entry name" value="GAG-pre-integrase_dom"/>
</dbReference>
<gene>
    <name evidence="4" type="ORF">KK1_011966</name>
</gene>
<evidence type="ECO:0000256" key="2">
    <source>
        <dbReference type="SAM" id="MobiDB-lite"/>
    </source>
</evidence>
<dbReference type="Gramene" id="C.cajan_11616.t">
    <property type="protein sequence ID" value="C.cajan_11616.t"/>
    <property type="gene ID" value="C.cajan_11616"/>
</dbReference>
<dbReference type="InterPro" id="IPR039537">
    <property type="entry name" value="Retrotran_Ty1/copia-like"/>
</dbReference>
<dbReference type="Gene3D" id="3.30.420.10">
    <property type="entry name" value="Ribonuclease H-like superfamily/Ribonuclease H"/>
    <property type="match status" value="1"/>
</dbReference>
<evidence type="ECO:0000313" key="4">
    <source>
        <dbReference type="EMBL" id="KYP65704.1"/>
    </source>
</evidence>
<dbReference type="PANTHER" id="PTHR42648:SF31">
    <property type="entry name" value="RNA-DIRECTED DNA POLYMERASE"/>
    <property type="match status" value="1"/>
</dbReference>
<dbReference type="GO" id="GO:0015074">
    <property type="term" value="P:DNA integration"/>
    <property type="evidence" value="ECO:0007669"/>
    <property type="project" value="InterPro"/>
</dbReference>
<evidence type="ECO:0000313" key="5">
    <source>
        <dbReference type="Proteomes" id="UP000075243"/>
    </source>
</evidence>
<dbReference type="PANTHER" id="PTHR42648">
    <property type="entry name" value="TRANSPOSASE, PUTATIVE-RELATED"/>
    <property type="match status" value="1"/>
</dbReference>
<dbReference type="InterPro" id="IPR012337">
    <property type="entry name" value="RNaseH-like_sf"/>
</dbReference>
<dbReference type="PROSITE" id="PS50994">
    <property type="entry name" value="INTEGRASE"/>
    <property type="match status" value="1"/>
</dbReference>
<dbReference type="Proteomes" id="UP000075243">
    <property type="component" value="Chromosome 6"/>
</dbReference>
<dbReference type="InterPro" id="IPR001584">
    <property type="entry name" value="Integrase_cat-core"/>
</dbReference>
<dbReference type="EMBL" id="CM003608">
    <property type="protein sequence ID" value="KYP65704.1"/>
    <property type="molecule type" value="Genomic_DNA"/>
</dbReference>